<dbReference type="PROSITE" id="PS51679">
    <property type="entry name" value="SAM_MT_C5"/>
    <property type="match status" value="1"/>
</dbReference>
<name>A0A6C0K624_9ZZZZ</name>
<dbReference type="GO" id="GO:0032259">
    <property type="term" value="P:methylation"/>
    <property type="evidence" value="ECO:0007669"/>
    <property type="project" value="UniProtKB-KW"/>
</dbReference>
<dbReference type="EMBL" id="MN740788">
    <property type="protein sequence ID" value="QHU11698.1"/>
    <property type="molecule type" value="Genomic_DNA"/>
</dbReference>
<proteinExistence type="predicted"/>
<evidence type="ECO:0000256" key="2">
    <source>
        <dbReference type="ARBA" id="ARBA00022679"/>
    </source>
</evidence>
<evidence type="ECO:0008006" key="5">
    <source>
        <dbReference type="Google" id="ProtNLM"/>
    </source>
</evidence>
<evidence type="ECO:0000313" key="4">
    <source>
        <dbReference type="EMBL" id="QHU11698.1"/>
    </source>
</evidence>
<evidence type="ECO:0000256" key="1">
    <source>
        <dbReference type="ARBA" id="ARBA00022603"/>
    </source>
</evidence>
<dbReference type="InterPro" id="IPR029063">
    <property type="entry name" value="SAM-dependent_MTases_sf"/>
</dbReference>
<dbReference type="SUPFAM" id="SSF53335">
    <property type="entry name" value="S-adenosyl-L-methionine-dependent methyltransferases"/>
    <property type="match status" value="1"/>
</dbReference>
<sequence>MIRVGTDCSGIEAPIMALKTLHVPHLHLFSSEIDKDCRAVIKKNYNPKKIWEDMLERDHRSLPFLDLYVAGFPCQAFSGLRNDAKGFQDPRGTIFFECLQTIQATRPKIFLFENVRGLLSHNGGKTFGTILYFLEKLCKYNIYYQLLNTKDYGVPQNRPRVYIVGILKTLDPERSFQFPRPIVLRKSVSDIMRKSGPLPQDTSKLTPNMIAVIQNRLQRQNSNDGTANYIINVSASIDGFGSAMKELSPCLMANAHRFYSTQFKRFLTGREYLRLQDFPESFKTHENDRVTKKQAGNSMSVNVLRALFINLLPFLL</sequence>
<dbReference type="PRINTS" id="PR00105">
    <property type="entry name" value="C5METTRFRASE"/>
</dbReference>
<dbReference type="GO" id="GO:0008168">
    <property type="term" value="F:methyltransferase activity"/>
    <property type="evidence" value="ECO:0007669"/>
    <property type="project" value="UniProtKB-KW"/>
</dbReference>
<dbReference type="PANTHER" id="PTHR46098:SF1">
    <property type="entry name" value="TRNA (CYTOSINE(38)-C(5))-METHYLTRANSFERASE"/>
    <property type="match status" value="1"/>
</dbReference>
<dbReference type="InterPro" id="IPR001525">
    <property type="entry name" value="C5_MeTfrase"/>
</dbReference>
<dbReference type="AlphaFoldDB" id="A0A6C0K624"/>
<organism evidence="4">
    <name type="scientific">viral metagenome</name>
    <dbReference type="NCBI Taxonomy" id="1070528"/>
    <lineage>
        <taxon>unclassified sequences</taxon>
        <taxon>metagenomes</taxon>
        <taxon>organismal metagenomes</taxon>
    </lineage>
</organism>
<accession>A0A6C0K624</accession>
<protein>
    <recommendedName>
        <fullName evidence="5">DNA (cytosine-5-)-methyltransferase</fullName>
    </recommendedName>
</protein>
<evidence type="ECO:0000256" key="3">
    <source>
        <dbReference type="ARBA" id="ARBA00022691"/>
    </source>
</evidence>
<dbReference type="Pfam" id="PF00145">
    <property type="entry name" value="DNA_methylase"/>
    <property type="match status" value="1"/>
</dbReference>
<dbReference type="PANTHER" id="PTHR46098">
    <property type="entry name" value="TRNA (CYTOSINE(38)-C(5))-METHYLTRANSFERASE"/>
    <property type="match status" value="1"/>
</dbReference>
<keyword evidence="1" id="KW-0489">Methyltransferase</keyword>
<dbReference type="Gene3D" id="3.90.120.10">
    <property type="entry name" value="DNA Methylase, subunit A, domain 2"/>
    <property type="match status" value="1"/>
</dbReference>
<keyword evidence="3" id="KW-0949">S-adenosyl-L-methionine</keyword>
<dbReference type="Gene3D" id="3.40.50.150">
    <property type="entry name" value="Vaccinia Virus protein VP39"/>
    <property type="match status" value="1"/>
</dbReference>
<reference evidence="4" key="1">
    <citation type="journal article" date="2020" name="Nature">
        <title>Giant virus diversity and host interactions through global metagenomics.</title>
        <authorList>
            <person name="Schulz F."/>
            <person name="Roux S."/>
            <person name="Paez-Espino D."/>
            <person name="Jungbluth S."/>
            <person name="Walsh D.A."/>
            <person name="Denef V.J."/>
            <person name="McMahon K.D."/>
            <person name="Konstantinidis K.T."/>
            <person name="Eloe-Fadrosh E.A."/>
            <person name="Kyrpides N.C."/>
            <person name="Woyke T."/>
        </authorList>
    </citation>
    <scope>NUCLEOTIDE SEQUENCE</scope>
    <source>
        <strain evidence="4">GVMAG-S-1101169-75</strain>
    </source>
</reference>
<keyword evidence="2" id="KW-0808">Transferase</keyword>
<dbReference type="NCBIfam" id="TIGR00675">
    <property type="entry name" value="dcm"/>
    <property type="match status" value="1"/>
</dbReference>
<dbReference type="InterPro" id="IPR050750">
    <property type="entry name" value="C5-MTase"/>
</dbReference>